<comment type="subcellular location">
    <subcellularLocation>
        <location evidence="2">Cytoplasm</location>
    </subcellularLocation>
</comment>
<keyword evidence="2" id="KW-0963">Cytoplasm</keyword>
<feature type="binding site" evidence="2">
    <location>
        <begin position="6"/>
        <end position="19"/>
    </location>
    <ligand>
        <name>ATP</name>
        <dbReference type="ChEBI" id="CHEBI:30616"/>
    </ligand>
</feature>
<dbReference type="EMBL" id="NDYI01000010">
    <property type="protein sequence ID" value="OXZ38432.1"/>
    <property type="molecule type" value="Genomic_DNA"/>
</dbReference>
<dbReference type="RefSeq" id="WP_002838209.1">
    <property type="nucleotide sequence ID" value="NZ_NDYI01000010.1"/>
</dbReference>
<keyword evidence="2" id="KW-0436">Ligase</keyword>
<dbReference type="Pfam" id="PF05636">
    <property type="entry name" value="HIGH_NTase1"/>
    <property type="match status" value="1"/>
</dbReference>
<dbReference type="InterPro" id="IPR008513">
    <property type="entry name" value="tRNA(Met)_cyd_acetate_ligase"/>
</dbReference>
<dbReference type="PANTHER" id="PTHR37825">
    <property type="entry name" value="TRNA(MET) CYTIDINE ACETATE LIGASE"/>
    <property type="match status" value="1"/>
</dbReference>
<evidence type="ECO:0000313" key="3">
    <source>
        <dbReference type="EMBL" id="OXZ38432.1"/>
    </source>
</evidence>
<evidence type="ECO:0000256" key="2">
    <source>
        <dbReference type="HAMAP-Rule" id="MF_01539"/>
    </source>
</evidence>
<comment type="catalytic activity">
    <reaction evidence="2">
        <text>cytidine(34) in elongator tRNA(Met) + acetate + ATP = N(4)-acetylcytidine(34) in elongator tRNA(Met) + AMP + diphosphate</text>
        <dbReference type="Rhea" id="RHEA:58144"/>
        <dbReference type="Rhea" id="RHEA-COMP:10693"/>
        <dbReference type="Rhea" id="RHEA-COMP:10694"/>
        <dbReference type="ChEBI" id="CHEBI:30089"/>
        <dbReference type="ChEBI" id="CHEBI:30616"/>
        <dbReference type="ChEBI" id="CHEBI:33019"/>
        <dbReference type="ChEBI" id="CHEBI:74900"/>
        <dbReference type="ChEBI" id="CHEBI:82748"/>
        <dbReference type="ChEBI" id="CHEBI:456215"/>
    </reaction>
</comment>
<dbReference type="GO" id="GO:0006400">
    <property type="term" value="P:tRNA modification"/>
    <property type="evidence" value="ECO:0007669"/>
    <property type="project" value="UniProtKB-UniRule"/>
</dbReference>
<dbReference type="Proteomes" id="UP000215361">
    <property type="component" value="Unassembled WGS sequence"/>
</dbReference>
<gene>
    <name evidence="2" type="primary">tmcAL</name>
    <name evidence="3" type="ORF">B9N56_03295</name>
</gene>
<reference evidence="4" key="1">
    <citation type="submission" date="2017-04" db="EMBL/GenBank/DDBJ databases">
        <title>Finegoldia magna isolated from orthopedic joint implant-associated infections.</title>
        <authorList>
            <person name="Bjorklund S."/>
            <person name="Bruggemann H."/>
            <person name="Jensen A."/>
            <person name="Hellmark B."/>
            <person name="Soderquist B."/>
        </authorList>
    </citation>
    <scope>NUCLEOTIDE SEQUENCE [LARGE SCALE GENOMIC DNA]</scope>
    <source>
        <strain evidence="4">08T492</strain>
    </source>
</reference>
<feature type="binding site" evidence="2">
    <location>
        <position position="157"/>
    </location>
    <ligand>
        <name>ATP</name>
        <dbReference type="ChEBI" id="CHEBI:30616"/>
    </ligand>
</feature>
<dbReference type="GO" id="GO:0016879">
    <property type="term" value="F:ligase activity, forming carbon-nitrogen bonds"/>
    <property type="evidence" value="ECO:0007669"/>
    <property type="project" value="UniProtKB-UniRule"/>
</dbReference>
<comment type="function">
    <text evidence="2">Catalyzes the formation of N(4)-acetylcytidine (ac(4)C) at the wobble position of elongator tRNA(Met), using acetate and ATP as substrates. First activates an acetate ion to form acetyladenylate (Ac-AMP) and then transfers the acetyl group to tRNA to form ac(4)C34.</text>
</comment>
<sequence length="381" mass="44436">MNIAIVCEYNPFHFGHLHQINEIKKVFPKANIIAIMSGNVVQRGEFSVLDKLYKTKIALEYGIDSVIEIPSVFSLQSAQNFGYYAIKIIDAIGCDYVSFGIESEIEDLISFKNFLLENNDNIEQFICDNKNLSYNKSIMEFSKQNYMDYSDEIFRSNNILALEYIKSLDKINSNCKILPIKRINSDYNSNSIENISYSASSIRSNIELLDQCESKIPTLTYKFLKNSYIEVNNKLLDILSYKLLIEKYKLDNITGYEKGLENLLTKGLDKNYHALFENIKNRKYSQNRLKRLILNYILGVDKEFVDDILKKDIEAIRLLGFNKNFDLSMINKNCKICSLTRDFSRLSEDYQKLFEFDIKVGRLIYSTRKVNDFYDFPVIKK</sequence>
<keyword evidence="2" id="KW-0820">tRNA-binding</keyword>
<dbReference type="AlphaFoldDB" id="A0A233W1B5"/>
<protein>
    <recommendedName>
        <fullName evidence="2">tRNA(Met) cytidine acetate ligase</fullName>
        <ecNumber evidence="2">6.3.4.-</ecNumber>
    </recommendedName>
</protein>
<accession>A0A233W1B5</accession>
<feature type="binding site" evidence="2">
    <location>
        <begin position="182"/>
        <end position="183"/>
    </location>
    <ligand>
        <name>ATP</name>
        <dbReference type="ChEBI" id="CHEBI:30616"/>
    </ligand>
</feature>
<keyword evidence="1 2" id="KW-0819">tRNA processing</keyword>
<dbReference type="PANTHER" id="PTHR37825:SF1">
    <property type="entry name" value="TRNA(MET) CYTIDINE ACETATE LIGASE"/>
    <property type="match status" value="1"/>
</dbReference>
<dbReference type="Gene3D" id="3.40.50.620">
    <property type="entry name" value="HUPs"/>
    <property type="match status" value="1"/>
</dbReference>
<dbReference type="GO" id="GO:0000049">
    <property type="term" value="F:tRNA binding"/>
    <property type="evidence" value="ECO:0007669"/>
    <property type="project" value="UniProtKB-KW"/>
</dbReference>
<dbReference type="GO" id="GO:0005737">
    <property type="term" value="C:cytoplasm"/>
    <property type="evidence" value="ECO:0007669"/>
    <property type="project" value="UniProtKB-SubCell"/>
</dbReference>
<keyword evidence="2" id="KW-0547">Nucleotide-binding</keyword>
<keyword evidence="2" id="KW-0067">ATP-binding</keyword>
<name>A0A233W1B5_FINMA</name>
<comment type="similarity">
    <text evidence="2">Belongs to the TmcAL family.</text>
</comment>
<dbReference type="GO" id="GO:0005524">
    <property type="term" value="F:ATP binding"/>
    <property type="evidence" value="ECO:0007669"/>
    <property type="project" value="UniProtKB-KW"/>
</dbReference>
<dbReference type="InterPro" id="IPR014729">
    <property type="entry name" value="Rossmann-like_a/b/a_fold"/>
</dbReference>
<evidence type="ECO:0000313" key="4">
    <source>
        <dbReference type="Proteomes" id="UP000215361"/>
    </source>
</evidence>
<proteinExistence type="inferred from homology"/>
<organism evidence="3 4">
    <name type="scientific">Finegoldia magna</name>
    <name type="common">Peptostreptococcus magnus</name>
    <dbReference type="NCBI Taxonomy" id="1260"/>
    <lineage>
        <taxon>Bacteria</taxon>
        <taxon>Bacillati</taxon>
        <taxon>Bacillota</taxon>
        <taxon>Tissierellia</taxon>
        <taxon>Tissierellales</taxon>
        <taxon>Peptoniphilaceae</taxon>
        <taxon>Finegoldia</taxon>
    </lineage>
</organism>
<comment type="caution">
    <text evidence="3">The sequence shown here is derived from an EMBL/GenBank/DDBJ whole genome shotgun (WGS) entry which is preliminary data.</text>
</comment>
<dbReference type="SUPFAM" id="SSF52374">
    <property type="entry name" value="Nucleotidylyl transferase"/>
    <property type="match status" value="1"/>
</dbReference>
<feature type="binding site" evidence="2">
    <location>
        <position position="100"/>
    </location>
    <ligand>
        <name>ATP</name>
        <dbReference type="ChEBI" id="CHEBI:30616"/>
    </ligand>
</feature>
<keyword evidence="2" id="KW-0694">RNA-binding</keyword>
<dbReference type="EC" id="6.3.4.-" evidence="2"/>
<evidence type="ECO:0000256" key="1">
    <source>
        <dbReference type="ARBA" id="ARBA00022694"/>
    </source>
</evidence>
<dbReference type="HAMAP" id="MF_01539">
    <property type="entry name" value="TmcAL"/>
    <property type="match status" value="1"/>
</dbReference>